<evidence type="ECO:0000259" key="1">
    <source>
        <dbReference type="Pfam" id="PF01844"/>
    </source>
</evidence>
<dbReference type="Proteomes" id="UP000503310">
    <property type="component" value="Chromosome"/>
</dbReference>
<dbReference type="InterPro" id="IPR003615">
    <property type="entry name" value="HNH_nuc"/>
</dbReference>
<sequence>MNIIKVSEFLKSKKITPFLFGSFLSRTIFSKNNQYIFTISTFKQSKKSTFTDDEFKEIAVEYRNKLNDLSGEYPYWTILENFKNNFDNSFVINNSNMSSVFVLENDLNLDLKTFEYDLFIKFISENKMYKDEEITNEKREFLTGFFELRGSVDEKLNFLSIDYFFSSVESGRKIQIIIDILNIPLNLINLNFRELQKQYINGKKRNTQLRINLLWYSSIVGFTNPYKINIIENVFNAKSIKKDNYSFFEFSNFKISKSKTINRLNSYLSDIYNRELNNKEIQNLREEYKFKIESDLLESKKVRSKFIRDIVYKNDENICVGCGDKYNLEDRTFMKKDGFLYLEVHHGISFKNGYEFDVIENLIKLCPICHLCLSKNKGRDEDQKEIIKKMIEKKERFLKFAIKIFNTNDQQQLIEKIHQKLG</sequence>
<proteinExistence type="predicted"/>
<feature type="domain" description="HNH" evidence="1">
    <location>
        <begin position="319"/>
        <end position="373"/>
    </location>
</feature>
<dbReference type="REBASE" id="395248">
    <property type="entry name" value="Mga11ORF790P"/>
</dbReference>
<evidence type="ECO:0000313" key="3">
    <source>
        <dbReference type="Proteomes" id="UP000503310"/>
    </source>
</evidence>
<dbReference type="RefSeq" id="WP_167845021.1">
    <property type="nucleotide sequence ID" value="NZ_CP047225.1"/>
</dbReference>
<dbReference type="GO" id="GO:0008270">
    <property type="term" value="F:zinc ion binding"/>
    <property type="evidence" value="ECO:0007669"/>
    <property type="project" value="InterPro"/>
</dbReference>
<dbReference type="EMBL" id="CP047225">
    <property type="protein sequence ID" value="QIW62005.1"/>
    <property type="molecule type" value="Genomic_DNA"/>
</dbReference>
<dbReference type="CDD" id="cd00085">
    <property type="entry name" value="HNHc"/>
    <property type="match status" value="1"/>
</dbReference>
<evidence type="ECO:0000313" key="2">
    <source>
        <dbReference type="EMBL" id="QIW62005.1"/>
    </source>
</evidence>
<dbReference type="AlphaFoldDB" id="A0A6H0V674"/>
<dbReference type="Pfam" id="PF01844">
    <property type="entry name" value="HNH"/>
    <property type="match status" value="1"/>
</dbReference>
<protein>
    <recommendedName>
        <fullName evidence="1">HNH domain-containing protein</fullName>
    </recommendedName>
</protein>
<gene>
    <name evidence="2" type="ORF">GOQ20_00785</name>
</gene>
<reference evidence="2 3" key="1">
    <citation type="submission" date="2019-12" db="EMBL/GenBank/DDBJ databases">
        <title>Sequencing and analysis of the whole genome of Mycoplasma gallinaceum strain Peacock20181011.</title>
        <authorList>
            <person name="Liu X."/>
            <person name="Qin Z."/>
            <person name="Xu H."/>
        </authorList>
    </citation>
    <scope>NUCLEOTIDE SEQUENCE [LARGE SCALE GENOMIC DNA]</scope>
    <source>
        <strain evidence="2 3">Peacock20181011</strain>
    </source>
</reference>
<dbReference type="InterPro" id="IPR002711">
    <property type="entry name" value="HNH"/>
</dbReference>
<dbReference type="GO" id="GO:0004519">
    <property type="term" value="F:endonuclease activity"/>
    <property type="evidence" value="ECO:0007669"/>
    <property type="project" value="InterPro"/>
</dbReference>
<organism evidence="2 3">
    <name type="scientific">Mycoplasmopsis gallinacea</name>
    <dbReference type="NCBI Taxonomy" id="29556"/>
    <lineage>
        <taxon>Bacteria</taxon>
        <taxon>Bacillati</taxon>
        <taxon>Mycoplasmatota</taxon>
        <taxon>Mycoplasmoidales</taxon>
        <taxon>Metamycoplasmataceae</taxon>
        <taxon>Mycoplasmopsis</taxon>
    </lineage>
</organism>
<accession>A0A6H0V674</accession>
<dbReference type="GO" id="GO:0003676">
    <property type="term" value="F:nucleic acid binding"/>
    <property type="evidence" value="ECO:0007669"/>
    <property type="project" value="InterPro"/>
</dbReference>
<name>A0A6H0V674_9BACT</name>